<feature type="transmembrane region" description="Helical" evidence="2">
    <location>
        <begin position="41"/>
        <end position="63"/>
    </location>
</feature>
<dbReference type="Proteomes" id="UP000538666">
    <property type="component" value="Unassembled WGS sequence"/>
</dbReference>
<keyword evidence="4" id="KW-1185">Reference proteome</keyword>
<organism evidence="3 4">
    <name type="scientific">Silvibacterium bohemicum</name>
    <dbReference type="NCBI Taxonomy" id="1577686"/>
    <lineage>
        <taxon>Bacteria</taxon>
        <taxon>Pseudomonadati</taxon>
        <taxon>Acidobacteriota</taxon>
        <taxon>Terriglobia</taxon>
        <taxon>Terriglobales</taxon>
        <taxon>Acidobacteriaceae</taxon>
        <taxon>Silvibacterium</taxon>
    </lineage>
</organism>
<sequence length="110" mass="12359">MSQQPNLFSSQAPGNLPPRVLPSAPPSVNPPPPRWLHRLDLFVRVIVRLYLGLIILVLPWLHMWDENRLLVVIPQLAPLALNGIARGLVSGLGLLNIWIAIHDAIQYKDR</sequence>
<dbReference type="EMBL" id="JACHEK010000007">
    <property type="protein sequence ID" value="MBB6145776.1"/>
    <property type="molecule type" value="Genomic_DNA"/>
</dbReference>
<proteinExistence type="predicted"/>
<feature type="compositionally biased region" description="Pro residues" evidence="1">
    <location>
        <begin position="15"/>
        <end position="28"/>
    </location>
</feature>
<feature type="region of interest" description="Disordered" evidence="1">
    <location>
        <begin position="1"/>
        <end position="28"/>
    </location>
</feature>
<evidence type="ECO:0000313" key="3">
    <source>
        <dbReference type="EMBL" id="MBB6145776.1"/>
    </source>
</evidence>
<dbReference type="AlphaFoldDB" id="A0A841JWQ4"/>
<keyword evidence="2" id="KW-1133">Transmembrane helix</keyword>
<name>A0A841JWQ4_9BACT</name>
<feature type="transmembrane region" description="Helical" evidence="2">
    <location>
        <begin position="83"/>
        <end position="101"/>
    </location>
</feature>
<dbReference type="RefSeq" id="WP_050060806.1">
    <property type="nucleotide sequence ID" value="NZ_JACHEK010000007.1"/>
</dbReference>
<feature type="compositionally biased region" description="Polar residues" evidence="1">
    <location>
        <begin position="1"/>
        <end position="13"/>
    </location>
</feature>
<dbReference type="OrthoDB" id="122473at2"/>
<protein>
    <submittedName>
        <fullName evidence="3">Uncharacterized protein</fullName>
    </submittedName>
</protein>
<keyword evidence="2" id="KW-0812">Transmembrane</keyword>
<keyword evidence="2" id="KW-0472">Membrane</keyword>
<comment type="caution">
    <text evidence="3">The sequence shown here is derived from an EMBL/GenBank/DDBJ whole genome shotgun (WGS) entry which is preliminary data.</text>
</comment>
<reference evidence="3 4" key="1">
    <citation type="submission" date="2020-08" db="EMBL/GenBank/DDBJ databases">
        <title>Genomic Encyclopedia of Type Strains, Phase IV (KMG-IV): sequencing the most valuable type-strain genomes for metagenomic binning, comparative biology and taxonomic classification.</title>
        <authorList>
            <person name="Goeker M."/>
        </authorList>
    </citation>
    <scope>NUCLEOTIDE SEQUENCE [LARGE SCALE GENOMIC DNA]</scope>
    <source>
        <strain evidence="3 4">DSM 103733</strain>
    </source>
</reference>
<evidence type="ECO:0000256" key="1">
    <source>
        <dbReference type="SAM" id="MobiDB-lite"/>
    </source>
</evidence>
<accession>A0A841JWQ4</accession>
<gene>
    <name evidence="3" type="ORF">HNQ77_003737</name>
</gene>
<evidence type="ECO:0000313" key="4">
    <source>
        <dbReference type="Proteomes" id="UP000538666"/>
    </source>
</evidence>
<evidence type="ECO:0000256" key="2">
    <source>
        <dbReference type="SAM" id="Phobius"/>
    </source>
</evidence>